<gene>
    <name evidence="1" type="ORF">A2388_02625</name>
</gene>
<protein>
    <submittedName>
        <fullName evidence="1">Uncharacterized protein</fullName>
    </submittedName>
</protein>
<comment type="caution">
    <text evidence="1">The sequence shown here is derived from an EMBL/GenBank/DDBJ whole genome shotgun (WGS) entry which is preliminary data.</text>
</comment>
<evidence type="ECO:0000313" key="1">
    <source>
        <dbReference type="EMBL" id="OHA55529.1"/>
    </source>
</evidence>
<sequence>MIQKVKPALLGITCPKYSEETELYNMGYTRLTGRCTGNDVVSKHCSTNADCEGGTCDGIGSLKNEPQFNTCGVKLNFASTDLTCRGVECSKSPGAGCFTTKSITGDSNNDYYCRNFLETGSLAHSGTYAKKMDLYLICNNDTAGDAYNCDVRRPGEDTSLDGIRIDEDQGSYAISQCFSGGDMINPADECSNKGGFKGYALWLDVDYGFLGLGDELYMVDQSSCSATATKPINENGHTDPGDINWQNVSANSLITKTATRCNLNITLIEFPDR</sequence>
<name>A0A1G2Q5Z2_9BACT</name>
<dbReference type="AlphaFoldDB" id="A0A1G2Q5Z2"/>
<accession>A0A1G2Q5Z2</accession>
<dbReference type="EMBL" id="MHTC01000013">
    <property type="protein sequence ID" value="OHA55529.1"/>
    <property type="molecule type" value="Genomic_DNA"/>
</dbReference>
<reference evidence="1 2" key="1">
    <citation type="journal article" date="2016" name="Nat. Commun.">
        <title>Thousands of microbial genomes shed light on interconnected biogeochemical processes in an aquifer system.</title>
        <authorList>
            <person name="Anantharaman K."/>
            <person name="Brown C.T."/>
            <person name="Hug L.A."/>
            <person name="Sharon I."/>
            <person name="Castelle C.J."/>
            <person name="Probst A.J."/>
            <person name="Thomas B.C."/>
            <person name="Singh A."/>
            <person name="Wilkins M.J."/>
            <person name="Karaoz U."/>
            <person name="Brodie E.L."/>
            <person name="Williams K.H."/>
            <person name="Hubbard S.S."/>
            <person name="Banfield J.F."/>
        </authorList>
    </citation>
    <scope>NUCLEOTIDE SEQUENCE [LARGE SCALE GENOMIC DNA]</scope>
</reference>
<proteinExistence type="predicted"/>
<evidence type="ECO:0000313" key="2">
    <source>
        <dbReference type="Proteomes" id="UP000177575"/>
    </source>
</evidence>
<organism evidence="1 2">
    <name type="scientific">Candidatus Veblenbacteria bacterium RIFOXYB1_FULL_43_13</name>
    <dbReference type="NCBI Taxonomy" id="1802426"/>
    <lineage>
        <taxon>Bacteria</taxon>
        <taxon>Candidatus Vebleniibacteriota</taxon>
    </lineage>
</organism>
<dbReference type="Proteomes" id="UP000177575">
    <property type="component" value="Unassembled WGS sequence"/>
</dbReference>